<accession>A0A9D4E4A5</accession>
<protein>
    <submittedName>
        <fullName evidence="2">Uncharacterized protein</fullName>
    </submittedName>
</protein>
<dbReference type="EMBL" id="JAIWYP010000009">
    <property type="protein sequence ID" value="KAH3771690.1"/>
    <property type="molecule type" value="Genomic_DNA"/>
</dbReference>
<sequence length="137" mass="16109">SRTRVPTSHHSRRRSSSDVSDHSSSSYSSSQDSLSSSKNPHHYRKIKNYAAELKMLYDKTHVNRDKETRKEDRLRRFLDGLIDDNARFHNVMLQELHQFTSMPFGMANSRPADRPTDRQTDRQTFYSYLYNNTSSAY</sequence>
<keyword evidence="3" id="KW-1185">Reference proteome</keyword>
<dbReference type="Proteomes" id="UP000828390">
    <property type="component" value="Unassembled WGS sequence"/>
</dbReference>
<evidence type="ECO:0000313" key="2">
    <source>
        <dbReference type="EMBL" id="KAH3771690.1"/>
    </source>
</evidence>
<feature type="compositionally biased region" description="Basic residues" evidence="1">
    <location>
        <begin position="1"/>
        <end position="14"/>
    </location>
</feature>
<feature type="region of interest" description="Disordered" evidence="1">
    <location>
        <begin position="1"/>
        <end position="43"/>
    </location>
</feature>
<feature type="non-terminal residue" evidence="2">
    <location>
        <position position="1"/>
    </location>
</feature>
<dbReference type="AlphaFoldDB" id="A0A9D4E4A5"/>
<comment type="caution">
    <text evidence="2">The sequence shown here is derived from an EMBL/GenBank/DDBJ whole genome shotgun (WGS) entry which is preliminary data.</text>
</comment>
<reference evidence="2" key="1">
    <citation type="journal article" date="2019" name="bioRxiv">
        <title>The Genome of the Zebra Mussel, Dreissena polymorpha: A Resource for Invasive Species Research.</title>
        <authorList>
            <person name="McCartney M.A."/>
            <person name="Auch B."/>
            <person name="Kono T."/>
            <person name="Mallez S."/>
            <person name="Zhang Y."/>
            <person name="Obille A."/>
            <person name="Becker A."/>
            <person name="Abrahante J.E."/>
            <person name="Garbe J."/>
            <person name="Badalamenti J.P."/>
            <person name="Herman A."/>
            <person name="Mangelson H."/>
            <person name="Liachko I."/>
            <person name="Sullivan S."/>
            <person name="Sone E.D."/>
            <person name="Koren S."/>
            <person name="Silverstein K.A.T."/>
            <person name="Beckman K.B."/>
            <person name="Gohl D.M."/>
        </authorList>
    </citation>
    <scope>NUCLEOTIDE SEQUENCE</scope>
    <source>
        <strain evidence="2">Duluth1</strain>
        <tissue evidence="2">Whole animal</tissue>
    </source>
</reference>
<proteinExistence type="predicted"/>
<feature type="compositionally biased region" description="Low complexity" evidence="1">
    <location>
        <begin position="22"/>
        <end position="37"/>
    </location>
</feature>
<gene>
    <name evidence="2" type="ORF">DPMN_173018</name>
</gene>
<reference evidence="2" key="2">
    <citation type="submission" date="2020-11" db="EMBL/GenBank/DDBJ databases">
        <authorList>
            <person name="McCartney M.A."/>
            <person name="Auch B."/>
            <person name="Kono T."/>
            <person name="Mallez S."/>
            <person name="Becker A."/>
            <person name="Gohl D.M."/>
            <person name="Silverstein K.A.T."/>
            <person name="Koren S."/>
            <person name="Bechman K.B."/>
            <person name="Herman A."/>
            <person name="Abrahante J.E."/>
            <person name="Garbe J."/>
        </authorList>
    </citation>
    <scope>NUCLEOTIDE SEQUENCE</scope>
    <source>
        <strain evidence="2">Duluth1</strain>
        <tissue evidence="2">Whole animal</tissue>
    </source>
</reference>
<evidence type="ECO:0000256" key="1">
    <source>
        <dbReference type="SAM" id="MobiDB-lite"/>
    </source>
</evidence>
<evidence type="ECO:0000313" key="3">
    <source>
        <dbReference type="Proteomes" id="UP000828390"/>
    </source>
</evidence>
<name>A0A9D4E4A5_DREPO</name>
<organism evidence="2 3">
    <name type="scientific">Dreissena polymorpha</name>
    <name type="common">Zebra mussel</name>
    <name type="synonym">Mytilus polymorpha</name>
    <dbReference type="NCBI Taxonomy" id="45954"/>
    <lineage>
        <taxon>Eukaryota</taxon>
        <taxon>Metazoa</taxon>
        <taxon>Spiralia</taxon>
        <taxon>Lophotrochozoa</taxon>
        <taxon>Mollusca</taxon>
        <taxon>Bivalvia</taxon>
        <taxon>Autobranchia</taxon>
        <taxon>Heteroconchia</taxon>
        <taxon>Euheterodonta</taxon>
        <taxon>Imparidentia</taxon>
        <taxon>Neoheterodontei</taxon>
        <taxon>Myida</taxon>
        <taxon>Dreissenoidea</taxon>
        <taxon>Dreissenidae</taxon>
        <taxon>Dreissena</taxon>
    </lineage>
</organism>